<dbReference type="Proteomes" id="UP001175271">
    <property type="component" value="Unassembled WGS sequence"/>
</dbReference>
<reference evidence="2" key="1">
    <citation type="submission" date="2023-06" db="EMBL/GenBank/DDBJ databases">
        <title>Genomic analysis of the entomopathogenic nematode Steinernema hermaphroditum.</title>
        <authorList>
            <person name="Schwarz E.M."/>
            <person name="Heppert J.K."/>
            <person name="Baniya A."/>
            <person name="Schwartz H.T."/>
            <person name="Tan C.-H."/>
            <person name="Antoshechkin I."/>
            <person name="Sternberg P.W."/>
            <person name="Goodrich-Blair H."/>
            <person name="Dillman A.R."/>
        </authorList>
    </citation>
    <scope>NUCLEOTIDE SEQUENCE</scope>
    <source>
        <strain evidence="2">PS9179</strain>
        <tissue evidence="2">Whole animal</tissue>
    </source>
</reference>
<name>A0AA39LDW0_9BILA</name>
<proteinExistence type="predicted"/>
<dbReference type="AlphaFoldDB" id="A0AA39LDW0"/>
<feature type="region of interest" description="Disordered" evidence="1">
    <location>
        <begin position="1"/>
        <end position="22"/>
    </location>
</feature>
<evidence type="ECO:0000313" key="2">
    <source>
        <dbReference type="EMBL" id="KAK0393545.1"/>
    </source>
</evidence>
<evidence type="ECO:0000313" key="3">
    <source>
        <dbReference type="Proteomes" id="UP001175271"/>
    </source>
</evidence>
<dbReference type="EMBL" id="JAUCMV010000005">
    <property type="protein sequence ID" value="KAK0393545.1"/>
    <property type="molecule type" value="Genomic_DNA"/>
</dbReference>
<organism evidence="2 3">
    <name type="scientific">Steinernema hermaphroditum</name>
    <dbReference type="NCBI Taxonomy" id="289476"/>
    <lineage>
        <taxon>Eukaryota</taxon>
        <taxon>Metazoa</taxon>
        <taxon>Ecdysozoa</taxon>
        <taxon>Nematoda</taxon>
        <taxon>Chromadorea</taxon>
        <taxon>Rhabditida</taxon>
        <taxon>Tylenchina</taxon>
        <taxon>Panagrolaimomorpha</taxon>
        <taxon>Strongyloidoidea</taxon>
        <taxon>Steinernematidae</taxon>
        <taxon>Steinernema</taxon>
    </lineage>
</organism>
<evidence type="ECO:0000256" key="1">
    <source>
        <dbReference type="SAM" id="MobiDB-lite"/>
    </source>
</evidence>
<feature type="compositionally biased region" description="Polar residues" evidence="1">
    <location>
        <begin position="1"/>
        <end position="12"/>
    </location>
</feature>
<comment type="caution">
    <text evidence="2">The sequence shown here is derived from an EMBL/GenBank/DDBJ whole genome shotgun (WGS) entry which is preliminary data.</text>
</comment>
<accession>A0AA39LDW0</accession>
<protein>
    <submittedName>
        <fullName evidence="2">Uncharacterized protein</fullName>
    </submittedName>
</protein>
<sequence>MLSSIFKNATIKTSRKPKKTVGPLAPSELFMRLNSQARNVEKGSTEFFSIFLSSNSNISFMFFNYAQPSAEKITTQRVSTILDTKV</sequence>
<gene>
    <name evidence="2" type="ORF">QR680_000265</name>
</gene>
<keyword evidence="3" id="KW-1185">Reference proteome</keyword>